<evidence type="ECO:0000256" key="6">
    <source>
        <dbReference type="ARBA" id="ARBA00022692"/>
    </source>
</evidence>
<comment type="similarity">
    <text evidence="2 9">Belongs to the GSP F family.</text>
</comment>
<evidence type="ECO:0000256" key="8">
    <source>
        <dbReference type="ARBA" id="ARBA00023136"/>
    </source>
</evidence>
<dbReference type="AlphaFoldDB" id="A0A1Z4VTR7"/>
<evidence type="ECO:0000256" key="7">
    <source>
        <dbReference type="ARBA" id="ARBA00022989"/>
    </source>
</evidence>
<feature type="transmembrane region" description="Helical" evidence="10">
    <location>
        <begin position="172"/>
        <end position="194"/>
    </location>
</feature>
<dbReference type="RefSeq" id="WP_096367047.1">
    <property type="nucleotide sequence ID" value="NZ_AP018052.1"/>
</dbReference>
<keyword evidence="8 10" id="KW-0472">Membrane</keyword>
<evidence type="ECO:0000256" key="3">
    <source>
        <dbReference type="ARBA" id="ARBA00022448"/>
    </source>
</evidence>
<dbReference type="InterPro" id="IPR003004">
    <property type="entry name" value="GspF/PilC"/>
</dbReference>
<evidence type="ECO:0000313" key="13">
    <source>
        <dbReference type="Proteomes" id="UP000218765"/>
    </source>
</evidence>
<feature type="domain" description="Type II secretion system protein GspF" evidence="11">
    <location>
        <begin position="72"/>
        <end position="195"/>
    </location>
</feature>
<reference evidence="12 13" key="1">
    <citation type="submission" date="2017-05" db="EMBL/GenBank/DDBJ databases">
        <title>Thiocyanate degradation by Thiohalobacter thiocyanaticus FOKN1.</title>
        <authorList>
            <person name="Oshiki M."/>
            <person name="Fukushima T."/>
            <person name="Kawano S."/>
            <person name="Nakagawa J."/>
        </authorList>
    </citation>
    <scope>NUCLEOTIDE SEQUENCE [LARGE SCALE GENOMIC DNA]</scope>
    <source>
        <strain evidence="12 13">FOKN1</strain>
    </source>
</reference>
<dbReference type="GO" id="GO:0015628">
    <property type="term" value="P:protein secretion by the type II secretion system"/>
    <property type="evidence" value="ECO:0007669"/>
    <property type="project" value="TreeGrafter"/>
</dbReference>
<dbReference type="InterPro" id="IPR018076">
    <property type="entry name" value="T2SS_GspF_dom"/>
</dbReference>
<organism evidence="12 13">
    <name type="scientific">Thiohalobacter thiocyanaticus</name>
    <dbReference type="NCBI Taxonomy" id="585455"/>
    <lineage>
        <taxon>Bacteria</taxon>
        <taxon>Pseudomonadati</taxon>
        <taxon>Pseudomonadota</taxon>
        <taxon>Gammaproteobacteria</taxon>
        <taxon>Thiohalobacterales</taxon>
        <taxon>Thiohalobacteraceae</taxon>
        <taxon>Thiohalobacter</taxon>
    </lineage>
</organism>
<dbReference type="Proteomes" id="UP000218765">
    <property type="component" value="Chromosome"/>
</dbReference>
<dbReference type="KEGG" id="ttc:FOKN1_2649"/>
<dbReference type="PANTHER" id="PTHR30012:SF7">
    <property type="entry name" value="PROTEIN TRANSPORT PROTEIN HOFC HOMOLOG"/>
    <property type="match status" value="1"/>
</dbReference>
<comment type="subcellular location">
    <subcellularLocation>
        <location evidence="1 9">Cell inner membrane</location>
        <topology evidence="1 9">Multi-pass membrane protein</topology>
    </subcellularLocation>
</comment>
<evidence type="ECO:0000313" key="12">
    <source>
        <dbReference type="EMBL" id="BAZ95019.1"/>
    </source>
</evidence>
<evidence type="ECO:0000256" key="9">
    <source>
        <dbReference type="RuleBase" id="RU003923"/>
    </source>
</evidence>
<keyword evidence="4" id="KW-1003">Cell membrane</keyword>
<protein>
    <submittedName>
        <fullName evidence="12">Type II secretory pathway, component PulF</fullName>
    </submittedName>
</protein>
<gene>
    <name evidence="12" type="ORF">FOKN1_2649</name>
</gene>
<evidence type="ECO:0000256" key="5">
    <source>
        <dbReference type="ARBA" id="ARBA00022519"/>
    </source>
</evidence>
<keyword evidence="7 10" id="KW-1133">Transmembrane helix</keyword>
<evidence type="ECO:0000256" key="2">
    <source>
        <dbReference type="ARBA" id="ARBA00005745"/>
    </source>
</evidence>
<name>A0A1Z4VTR7_9GAMM</name>
<sequence>MAEKALKQDMFVWEGTDRRGNKVKGQTRANNQNLIKADLRRQGITPLKVKKKSALASGRRKKKIEPKDIAIFTRQLATMMSAGVPLVQAFDIIGRGHENPSMQELVMTIKTDVEGGSNLRDALAKHPLYFDELVCNLVEAGEAAGVLDTLLDKIATYKEKTEALKSKIKKALFYPTAVVVVAFIVTAILLIFVVPQFEELFAGFGADLPAFTRMVIDLSEFMQSYWWAVFGIIGGLIYGFMQAKRRSPAFNHTLDKIVLKLPIVGDILTKAAIARYARTLSTMFAAGVPLVEALDSVAGATGNSVYSNAVLRMRDQVSTGLQLQLAMNQTGLFPNMVVQMVAIGEEAGSLDAMLSKVADFYEQEVDDAVDGLSSLLEPLIMAILGVLVGGLVIAMYLPIFKMGQVV</sequence>
<keyword evidence="13" id="KW-1185">Reference proteome</keyword>
<dbReference type="GO" id="GO:0005886">
    <property type="term" value="C:plasma membrane"/>
    <property type="evidence" value="ECO:0007669"/>
    <property type="project" value="UniProtKB-SubCell"/>
</dbReference>
<keyword evidence="5" id="KW-0997">Cell inner membrane</keyword>
<keyword evidence="6 9" id="KW-0812">Transmembrane</keyword>
<dbReference type="InterPro" id="IPR042094">
    <property type="entry name" value="T2SS_GspF_sf"/>
</dbReference>
<dbReference type="Pfam" id="PF00482">
    <property type="entry name" value="T2SSF"/>
    <property type="match status" value="2"/>
</dbReference>
<proteinExistence type="inferred from homology"/>
<evidence type="ECO:0000259" key="11">
    <source>
        <dbReference type="Pfam" id="PF00482"/>
    </source>
</evidence>
<keyword evidence="3 9" id="KW-0813">Transport</keyword>
<evidence type="ECO:0000256" key="4">
    <source>
        <dbReference type="ARBA" id="ARBA00022475"/>
    </source>
</evidence>
<feature type="transmembrane region" description="Helical" evidence="10">
    <location>
        <begin position="379"/>
        <end position="399"/>
    </location>
</feature>
<accession>A0A1Z4VTR7</accession>
<dbReference type="InterPro" id="IPR001992">
    <property type="entry name" value="T2SS_GspF/T4SS_PilC_CS"/>
</dbReference>
<dbReference type="EMBL" id="AP018052">
    <property type="protein sequence ID" value="BAZ95019.1"/>
    <property type="molecule type" value="Genomic_DNA"/>
</dbReference>
<evidence type="ECO:0000256" key="10">
    <source>
        <dbReference type="SAM" id="Phobius"/>
    </source>
</evidence>
<dbReference type="Gene3D" id="1.20.81.30">
    <property type="entry name" value="Type II secretion system (T2SS), domain F"/>
    <property type="match status" value="2"/>
</dbReference>
<feature type="transmembrane region" description="Helical" evidence="10">
    <location>
        <begin position="224"/>
        <end position="241"/>
    </location>
</feature>
<dbReference type="PROSITE" id="PS00874">
    <property type="entry name" value="T2SP_F"/>
    <property type="match status" value="1"/>
</dbReference>
<dbReference type="OrthoDB" id="9805682at2"/>
<dbReference type="PANTHER" id="PTHR30012">
    <property type="entry name" value="GENERAL SECRETION PATHWAY PROTEIN"/>
    <property type="match status" value="1"/>
</dbReference>
<feature type="domain" description="Type II secretion system protein GspF" evidence="11">
    <location>
        <begin position="277"/>
        <end position="398"/>
    </location>
</feature>
<evidence type="ECO:0000256" key="1">
    <source>
        <dbReference type="ARBA" id="ARBA00004429"/>
    </source>
</evidence>
<dbReference type="FunFam" id="1.20.81.30:FF:000001">
    <property type="entry name" value="Type II secretion system protein F"/>
    <property type="match status" value="2"/>
</dbReference>
<dbReference type="PRINTS" id="PR00812">
    <property type="entry name" value="BCTERIALGSPF"/>
</dbReference>